<organism evidence="1 2">
    <name type="scientific">Legionella rubrilucens</name>
    <dbReference type="NCBI Taxonomy" id="458"/>
    <lineage>
        <taxon>Bacteria</taxon>
        <taxon>Pseudomonadati</taxon>
        <taxon>Pseudomonadota</taxon>
        <taxon>Gammaproteobacteria</taxon>
        <taxon>Legionellales</taxon>
        <taxon>Legionellaceae</taxon>
        <taxon>Legionella</taxon>
    </lineage>
</organism>
<dbReference type="STRING" id="458.Lrub_2836"/>
<dbReference type="SUPFAM" id="SSF89807">
    <property type="entry name" value="Dodecin-like"/>
    <property type="match status" value="1"/>
</dbReference>
<dbReference type="InterPro" id="IPR025543">
    <property type="entry name" value="Dodecin-like"/>
</dbReference>
<dbReference type="EMBL" id="LNYT01000022">
    <property type="protein sequence ID" value="KTD46039.1"/>
    <property type="molecule type" value="Genomic_DNA"/>
</dbReference>
<reference evidence="1 2" key="1">
    <citation type="submission" date="2015-11" db="EMBL/GenBank/DDBJ databases">
        <title>Genomic analysis of 38 Legionella species identifies large and diverse effector repertoires.</title>
        <authorList>
            <person name="Burstein D."/>
            <person name="Amaro F."/>
            <person name="Zusman T."/>
            <person name="Lifshitz Z."/>
            <person name="Cohen O."/>
            <person name="Gilbert J.A."/>
            <person name="Pupko T."/>
            <person name="Shuman H.A."/>
            <person name="Segal G."/>
        </authorList>
    </citation>
    <scope>NUCLEOTIDE SEQUENCE [LARGE SCALE GENOMIC DNA]</scope>
    <source>
        <strain evidence="1 2">WA-270A-C2</strain>
    </source>
</reference>
<keyword evidence="2" id="KW-1185">Reference proteome</keyword>
<dbReference type="Gene3D" id="3.30.1660.10">
    <property type="entry name" value="Flavin-binding protein dodecin"/>
    <property type="match status" value="1"/>
</dbReference>
<accession>A0A0W0XN34</accession>
<dbReference type="OrthoDB" id="5652724at2"/>
<name>A0A0W0XN34_9GAMM</name>
<dbReference type="Proteomes" id="UP000054608">
    <property type="component" value="Unassembled WGS sequence"/>
</dbReference>
<dbReference type="AlphaFoldDB" id="A0A0W0XN34"/>
<evidence type="ECO:0000313" key="1">
    <source>
        <dbReference type="EMBL" id="KTD46039.1"/>
    </source>
</evidence>
<dbReference type="InterPro" id="IPR036694">
    <property type="entry name" value="Dodecin-like_sf"/>
</dbReference>
<evidence type="ECO:0008006" key="3">
    <source>
        <dbReference type="Google" id="ProtNLM"/>
    </source>
</evidence>
<proteinExistence type="predicted"/>
<gene>
    <name evidence="1" type="ORF">Lrub_2836</name>
</gene>
<evidence type="ECO:0000313" key="2">
    <source>
        <dbReference type="Proteomes" id="UP000054608"/>
    </source>
</evidence>
<sequence length="59" mass="6564">MITVKTNDFTGYSESGLDDALAQALQKAGEYQRVEVIETRSSHTTDDKSYQVTITAYTD</sequence>
<protein>
    <recommendedName>
        <fullName evidence="3">Protein with a Dodecin-like topology</fullName>
    </recommendedName>
</protein>
<dbReference type="RefSeq" id="WP_058532773.1">
    <property type="nucleotide sequence ID" value="NZ_CAAAIN010000004.1"/>
</dbReference>
<comment type="caution">
    <text evidence="1">The sequence shown here is derived from an EMBL/GenBank/DDBJ whole genome shotgun (WGS) entry which is preliminary data.</text>
</comment>
<dbReference type="PATRIC" id="fig|458.5.peg.2957"/>